<evidence type="ECO:0000256" key="1">
    <source>
        <dbReference type="SAM" id="MobiDB-lite"/>
    </source>
</evidence>
<comment type="caution">
    <text evidence="2">The sequence shown here is derived from an EMBL/GenBank/DDBJ whole genome shotgun (WGS) entry which is preliminary data.</text>
</comment>
<feature type="compositionally biased region" description="Basic and acidic residues" evidence="1">
    <location>
        <begin position="462"/>
        <end position="531"/>
    </location>
</feature>
<proteinExistence type="predicted"/>
<reference evidence="2 3" key="1">
    <citation type="journal article" date="2015" name="Genome Biol. Evol.">
        <title>Comparative Genomics of a Bacterivorous Green Alga Reveals Evolutionary Causalities and Consequences of Phago-Mixotrophic Mode of Nutrition.</title>
        <authorList>
            <person name="Burns J.A."/>
            <person name="Paasch A."/>
            <person name="Narechania A."/>
            <person name="Kim E."/>
        </authorList>
    </citation>
    <scope>NUCLEOTIDE SEQUENCE [LARGE SCALE GENOMIC DNA]</scope>
    <source>
        <strain evidence="2 3">PLY_AMNH</strain>
    </source>
</reference>
<keyword evidence="3" id="KW-1185">Reference proteome</keyword>
<evidence type="ECO:0000313" key="2">
    <source>
        <dbReference type="EMBL" id="KAK3274100.1"/>
    </source>
</evidence>
<dbReference type="Proteomes" id="UP001190700">
    <property type="component" value="Unassembled WGS sequence"/>
</dbReference>
<feature type="region of interest" description="Disordered" evidence="1">
    <location>
        <begin position="462"/>
        <end position="561"/>
    </location>
</feature>
<feature type="compositionally biased region" description="Polar residues" evidence="1">
    <location>
        <begin position="538"/>
        <end position="548"/>
    </location>
</feature>
<evidence type="ECO:0000313" key="3">
    <source>
        <dbReference type="Proteomes" id="UP001190700"/>
    </source>
</evidence>
<dbReference type="EMBL" id="LGRX02007947">
    <property type="protein sequence ID" value="KAK3274100.1"/>
    <property type="molecule type" value="Genomic_DNA"/>
</dbReference>
<dbReference type="AlphaFoldDB" id="A0AAE0L721"/>
<organism evidence="2 3">
    <name type="scientific">Cymbomonas tetramitiformis</name>
    <dbReference type="NCBI Taxonomy" id="36881"/>
    <lineage>
        <taxon>Eukaryota</taxon>
        <taxon>Viridiplantae</taxon>
        <taxon>Chlorophyta</taxon>
        <taxon>Pyramimonadophyceae</taxon>
        <taxon>Pyramimonadales</taxon>
        <taxon>Pyramimonadaceae</taxon>
        <taxon>Cymbomonas</taxon>
    </lineage>
</organism>
<name>A0AAE0L721_9CHLO</name>
<protein>
    <submittedName>
        <fullName evidence="2">Uncharacterized protein</fullName>
    </submittedName>
</protein>
<dbReference type="CDD" id="cd06503">
    <property type="entry name" value="ATP-synt_Fo_b"/>
    <property type="match status" value="1"/>
</dbReference>
<gene>
    <name evidence="2" type="ORF">CYMTET_17702</name>
</gene>
<accession>A0AAE0L721</accession>
<sequence>MGGKSKAELKIWAKDNNIRVNQFTSAIAYCFVHMCGAKAAVSTGQWPLVTASALHDRLKGKIRNGASYELSRALTDLEEASLSRYFILKNFGGEGEGREHMDNAVVSVLKARQLLNRKGGRLRIPLSLAAQEILHNGRPGSKTVFENQIPVMKGNTDVLISTQANAFQDNHTLLKALQHLDKQLVRRGVKKPVMWLTDGQSARFNLKVLDFAEENGLEEFVYPPHTTTAHALLDRVFHMWHTTYSKCVEDWSEANPGKQVTKAVFAAVFPDAWLKWTRGIRVHAVASKVGISEDGIFPDRIADSFFVKSNLQNELTKVIKAMDEKSVLPPFTPEPSTFATRTQKLEEENKMLREELLRLRAQPLSPEEIGLCTIKSDKQIPEVGTSRKKATQVWGSVPATGLRGALREAEAEKEKRRDAAELQEMFAACAQELESIEQEMTAPQRAAAAAAKEAEKLRKEAEKQAERVRKEVEKAEREAEKVRKDAEKAAEKARRDAEKEAAKAQKALERESKKRERERVAQEKKTEAEARKHARISNRASAQGTTASGFAGALGDITNMV</sequence>